<accession>A0AAE4KVG9</accession>
<comment type="similarity">
    <text evidence="1">Belongs to the carbon-nitrogen hydrolase superfamily. NIT1/NIT2 family.</text>
</comment>
<evidence type="ECO:0000313" key="3">
    <source>
        <dbReference type="EMBL" id="MDT2735515.1"/>
    </source>
</evidence>
<sequence>MKVALLQILPTGSAEDNYQKASLYIKEAAESGADIAILPECWNTGYSSPEEYPDGQKGWREDAISQGSEDFKKYCQIAKNNEIALAFAYLEADEDKIYNSVAQIDRFGQVILNYRKVHTVRKNWEQKIQSGNEFFVADLHIKNDIVKIGAMICYDREFPEAARILMHKGAEIILVPNACFIETNRLSQLRSRAFENMVGMVTVNYPSPKENGHSSVYDGLRIKGEDYNSEIIVADETEGLFYAYFDIEKLRKYRSRELWGDSYRKPWLYQDLIDDDKADPFLRKNAEKK</sequence>
<proteinExistence type="inferred from homology"/>
<dbReference type="Pfam" id="PF00795">
    <property type="entry name" value="CN_hydrolase"/>
    <property type="match status" value="1"/>
</dbReference>
<dbReference type="CDD" id="cd07197">
    <property type="entry name" value="nitrilase"/>
    <property type="match status" value="1"/>
</dbReference>
<dbReference type="GO" id="GO:0016787">
    <property type="term" value="F:hydrolase activity"/>
    <property type="evidence" value="ECO:0007669"/>
    <property type="project" value="UniProtKB-KW"/>
</dbReference>
<evidence type="ECO:0000313" key="4">
    <source>
        <dbReference type="Proteomes" id="UP001180842"/>
    </source>
</evidence>
<evidence type="ECO:0000259" key="2">
    <source>
        <dbReference type="PROSITE" id="PS50263"/>
    </source>
</evidence>
<dbReference type="InterPro" id="IPR036526">
    <property type="entry name" value="C-N_Hydrolase_sf"/>
</dbReference>
<dbReference type="PROSITE" id="PS50263">
    <property type="entry name" value="CN_HYDROLASE"/>
    <property type="match status" value="1"/>
</dbReference>
<dbReference type="Gene3D" id="3.60.110.10">
    <property type="entry name" value="Carbon-nitrogen hydrolase"/>
    <property type="match status" value="1"/>
</dbReference>
<keyword evidence="3" id="KW-0378">Hydrolase</keyword>
<dbReference type="EMBL" id="JARQAI010000001">
    <property type="protein sequence ID" value="MDT2735515.1"/>
    <property type="molecule type" value="Genomic_DNA"/>
</dbReference>
<dbReference type="InterPro" id="IPR003010">
    <property type="entry name" value="C-N_Hydrolase"/>
</dbReference>
<dbReference type="PANTHER" id="PTHR23088:SF27">
    <property type="entry name" value="DEAMINATED GLUTATHIONE AMIDASE"/>
    <property type="match status" value="1"/>
</dbReference>
<comment type="caution">
    <text evidence="3">The sequence shown here is derived from an EMBL/GenBank/DDBJ whole genome shotgun (WGS) entry which is preliminary data.</text>
</comment>
<protein>
    <submittedName>
        <fullName evidence="3">Carbon-nitrogen hydrolase family protein</fullName>
    </submittedName>
</protein>
<dbReference type="PANTHER" id="PTHR23088">
    <property type="entry name" value="NITRILASE-RELATED"/>
    <property type="match status" value="1"/>
</dbReference>
<feature type="domain" description="CN hydrolase" evidence="2">
    <location>
        <begin position="1"/>
        <end position="247"/>
    </location>
</feature>
<dbReference type="Proteomes" id="UP001180842">
    <property type="component" value="Unassembled WGS sequence"/>
</dbReference>
<dbReference type="SUPFAM" id="SSF56317">
    <property type="entry name" value="Carbon-nitrogen hydrolase"/>
    <property type="match status" value="1"/>
</dbReference>
<gene>
    <name evidence="3" type="ORF">P7H00_00015</name>
</gene>
<dbReference type="AlphaFoldDB" id="A0AAE4KVG9"/>
<organism evidence="3 4">
    <name type="scientific">Enterococcus pseudoavium</name>
    <dbReference type="NCBI Taxonomy" id="44007"/>
    <lineage>
        <taxon>Bacteria</taxon>
        <taxon>Bacillati</taxon>
        <taxon>Bacillota</taxon>
        <taxon>Bacilli</taxon>
        <taxon>Lactobacillales</taxon>
        <taxon>Enterococcaceae</taxon>
        <taxon>Enterococcus</taxon>
    </lineage>
</organism>
<reference evidence="3" key="1">
    <citation type="submission" date="2023-03" db="EMBL/GenBank/DDBJ databases">
        <authorList>
            <person name="Shen W."/>
            <person name="Cai J."/>
        </authorList>
    </citation>
    <scope>NUCLEOTIDE SEQUENCE</scope>
    <source>
        <strain evidence="3">P69-2</strain>
    </source>
</reference>
<dbReference type="RefSeq" id="WP_067626852.1">
    <property type="nucleotide sequence ID" value="NZ_BAAAXL010000009.1"/>
</dbReference>
<evidence type="ECO:0000256" key="1">
    <source>
        <dbReference type="ARBA" id="ARBA00010613"/>
    </source>
</evidence>
<name>A0AAE4KVG9_9ENTE</name>